<gene>
    <name evidence="2" type="ORF">H3V53_03420</name>
</gene>
<dbReference type="EMBL" id="JACFYJ010000003">
    <property type="protein sequence ID" value="MEI5996288.1"/>
    <property type="molecule type" value="Genomic_DNA"/>
</dbReference>
<dbReference type="Gene3D" id="3.60.21.10">
    <property type="match status" value="1"/>
</dbReference>
<evidence type="ECO:0000313" key="2">
    <source>
        <dbReference type="EMBL" id="MEI5996288.1"/>
    </source>
</evidence>
<dbReference type="Pfam" id="PF00149">
    <property type="entry name" value="Metallophos"/>
    <property type="match status" value="1"/>
</dbReference>
<protein>
    <submittedName>
        <fullName evidence="2">Metallophosphoesterase family protein</fullName>
    </submittedName>
</protein>
<dbReference type="Proteomes" id="UP001386437">
    <property type="component" value="Unassembled WGS sequence"/>
</dbReference>
<name>A0ABU8ILQ5_9BURK</name>
<organism evidence="2 3">
    <name type="scientific">Paraburkholderia bengalensis</name>
    <dbReference type="NCBI Taxonomy" id="2747562"/>
    <lineage>
        <taxon>Bacteria</taxon>
        <taxon>Pseudomonadati</taxon>
        <taxon>Pseudomonadota</taxon>
        <taxon>Betaproteobacteria</taxon>
        <taxon>Burkholderiales</taxon>
        <taxon>Burkholderiaceae</taxon>
        <taxon>Paraburkholderia</taxon>
    </lineage>
</organism>
<sequence>MRAAYHRVAHRESYEVVETCMRAQIASDLHHEVAVSGNTLVPLPLAADAELLVLAGDIHVGTAAIDIYGQYPVPVLYVHGNHEAYGHDYPEILESLEKRARGTSVTFLEKRGCVLGDIRVLGACMWTDYSLNASSRKDAMEQAGSSLTDFRAIRRSENGLPLQPEDVSVYHHEAVRWLVRELATPFTGKTVVITHHAPSIRSLPSTARAHRLAPAYAAGVESLATQADVWIHGHVHASADFYLGKCRVIANPRGRPGKNRKNPSIHYENAQFNPVLTLDL</sequence>
<evidence type="ECO:0000259" key="1">
    <source>
        <dbReference type="Pfam" id="PF00149"/>
    </source>
</evidence>
<dbReference type="PANTHER" id="PTHR37844:SF2">
    <property type="entry name" value="SER_THR PROTEIN PHOSPHATASE SUPERFAMILY (AFU_ORTHOLOGUE AFUA_1G14840)"/>
    <property type="match status" value="1"/>
</dbReference>
<dbReference type="RefSeq" id="WP_336596724.1">
    <property type="nucleotide sequence ID" value="NZ_JACFYJ010000003.1"/>
</dbReference>
<proteinExistence type="predicted"/>
<dbReference type="InterPro" id="IPR004843">
    <property type="entry name" value="Calcineurin-like_PHP"/>
</dbReference>
<dbReference type="SUPFAM" id="SSF56300">
    <property type="entry name" value="Metallo-dependent phosphatases"/>
    <property type="match status" value="1"/>
</dbReference>
<feature type="domain" description="Calcineurin-like phosphoesterase" evidence="1">
    <location>
        <begin position="27"/>
        <end position="237"/>
    </location>
</feature>
<accession>A0ABU8ILQ5</accession>
<keyword evidence="3" id="KW-1185">Reference proteome</keyword>
<dbReference type="InterPro" id="IPR029052">
    <property type="entry name" value="Metallo-depent_PP-like"/>
</dbReference>
<reference evidence="2 3" key="1">
    <citation type="journal article" date="2022" name="Arch. Microbiol.">
        <title>Paraburkholderia bengalensis sp. nov. isolated from roots of Oryza sativa, IR64.</title>
        <authorList>
            <person name="Nag P."/>
            <person name="Mondal N."/>
            <person name="Sarkar J."/>
            <person name="Das S."/>
        </authorList>
    </citation>
    <scope>NUCLEOTIDE SEQUENCE [LARGE SCALE GENOMIC DNA]</scope>
    <source>
        <strain evidence="2 3">IR64_4_BI</strain>
    </source>
</reference>
<evidence type="ECO:0000313" key="3">
    <source>
        <dbReference type="Proteomes" id="UP001386437"/>
    </source>
</evidence>
<dbReference type="PANTHER" id="PTHR37844">
    <property type="entry name" value="SER/THR PROTEIN PHOSPHATASE SUPERFAMILY (AFU_ORTHOLOGUE AFUA_1G14840)"/>
    <property type="match status" value="1"/>
</dbReference>
<comment type="caution">
    <text evidence="2">The sequence shown here is derived from an EMBL/GenBank/DDBJ whole genome shotgun (WGS) entry which is preliminary data.</text>
</comment>